<dbReference type="STRING" id="100787.A0A0G4KD96"/>
<keyword evidence="4" id="KW-0378">Hydrolase</keyword>
<dbReference type="AlphaFoldDB" id="A0A0G4KD96"/>
<evidence type="ECO:0000256" key="5">
    <source>
        <dbReference type="ARBA" id="ARBA00022824"/>
    </source>
</evidence>
<proteinExistence type="inferred from homology"/>
<dbReference type="InterPro" id="IPR007369">
    <property type="entry name" value="Peptidase_A22B_SPP"/>
</dbReference>
<name>A0A0G4KD96_VERLO</name>
<reference evidence="10 11" key="1">
    <citation type="submission" date="2015-05" db="EMBL/GenBank/DDBJ databases">
        <authorList>
            <person name="Wang D.B."/>
            <person name="Wang M."/>
        </authorList>
    </citation>
    <scope>NUCLEOTIDE SEQUENCE [LARGE SCALE GENOMIC DNA]</scope>
    <source>
        <strain evidence="10">VL1</strain>
    </source>
</reference>
<dbReference type="GO" id="GO:0098553">
    <property type="term" value="C:lumenal side of endoplasmic reticulum membrane"/>
    <property type="evidence" value="ECO:0007669"/>
    <property type="project" value="TreeGrafter"/>
</dbReference>
<keyword evidence="3 9" id="KW-0812">Transmembrane</keyword>
<dbReference type="EMBL" id="CVQH01000001">
    <property type="protein sequence ID" value="CRJ79471.1"/>
    <property type="molecule type" value="Genomic_DNA"/>
</dbReference>
<feature type="transmembrane region" description="Helical" evidence="9">
    <location>
        <begin position="419"/>
        <end position="438"/>
    </location>
</feature>
<evidence type="ECO:0000256" key="7">
    <source>
        <dbReference type="ARBA" id="ARBA00023136"/>
    </source>
</evidence>
<keyword evidence="6 9" id="KW-1133">Transmembrane helix</keyword>
<evidence type="ECO:0000256" key="6">
    <source>
        <dbReference type="ARBA" id="ARBA00022989"/>
    </source>
</evidence>
<evidence type="ECO:0000256" key="1">
    <source>
        <dbReference type="ARBA" id="ARBA00004477"/>
    </source>
</evidence>
<feature type="transmembrane region" description="Helical" evidence="9">
    <location>
        <begin position="376"/>
        <end position="399"/>
    </location>
</feature>
<evidence type="ECO:0000256" key="9">
    <source>
        <dbReference type="SAM" id="Phobius"/>
    </source>
</evidence>
<protein>
    <submittedName>
        <fullName evidence="10">Uncharacterized protein</fullName>
    </submittedName>
</protein>
<dbReference type="Proteomes" id="UP000044602">
    <property type="component" value="Unassembled WGS sequence"/>
</dbReference>
<dbReference type="GO" id="GO:0033619">
    <property type="term" value="P:membrane protein proteolysis"/>
    <property type="evidence" value="ECO:0007669"/>
    <property type="project" value="TreeGrafter"/>
</dbReference>
<evidence type="ECO:0000256" key="2">
    <source>
        <dbReference type="ARBA" id="ARBA00006859"/>
    </source>
</evidence>
<evidence type="ECO:0000313" key="10">
    <source>
        <dbReference type="EMBL" id="CRJ79471.1"/>
    </source>
</evidence>
<organism evidence="10 11">
    <name type="scientific">Verticillium longisporum</name>
    <name type="common">Verticillium dahliae var. longisporum</name>
    <dbReference type="NCBI Taxonomy" id="100787"/>
    <lineage>
        <taxon>Eukaryota</taxon>
        <taxon>Fungi</taxon>
        <taxon>Dikarya</taxon>
        <taxon>Ascomycota</taxon>
        <taxon>Pezizomycotina</taxon>
        <taxon>Sordariomycetes</taxon>
        <taxon>Hypocreomycetidae</taxon>
        <taxon>Glomerellales</taxon>
        <taxon>Plectosphaerellaceae</taxon>
        <taxon>Verticillium</taxon>
    </lineage>
</organism>
<sequence length="499" mass="55830">MASPPGHNEFFKTVLNNPHSMNVPVQNTHDGSLDREATHIPDDSDIPVINIGLPLVPINEEPMFSRGRIVPTSIDSLINHRDANATVLTNASLTYVGDMGPPPRKASVDNYRPARRVVFETHRSHGQLYDKTPSTSDLADRSFNQPTFQDATAEFTDYAVKCMPGYLQNPSGLRTKRQRDGDEELDIPRPRSPKRLCADSPPVEAARPALAGWAHATRPEEALRDHPVLRLLGDGWNDIHSQMDFADTTAETPDDEQLQDAMYYSTSRILSSIVMEQLDPTSPIPWAPFLVRSPRARRYLWEIRHLISEEWAVKLKLHGFFNEKFSIQFSHILGFLLACAVVAAYHVTNHMVLSNILGYGLCYGTFLIMSPTTFPTGTLILCGLFVYDIVMVFYTPYMITVATKLDAPIKLTFASAAKSSILGLGDIVVPGMVMALALRFDLWRFYNKQVKYVATELKSKATGPTSDDVVVASEIQHMAKKTPYIDVTGSWADRFWGCW</sequence>
<evidence type="ECO:0000256" key="8">
    <source>
        <dbReference type="SAM" id="MobiDB-lite"/>
    </source>
</evidence>
<evidence type="ECO:0000313" key="11">
    <source>
        <dbReference type="Proteomes" id="UP000044602"/>
    </source>
</evidence>
<dbReference type="PANTHER" id="PTHR12174:SF23">
    <property type="entry name" value="MINOR HISTOCOMPATIBILITY ANTIGEN H13"/>
    <property type="match status" value="1"/>
</dbReference>
<comment type="subcellular location">
    <subcellularLocation>
        <location evidence="1">Endoplasmic reticulum membrane</location>
        <topology evidence="1">Multi-pass membrane protein</topology>
    </subcellularLocation>
</comment>
<keyword evidence="5" id="KW-0256">Endoplasmic reticulum</keyword>
<dbReference type="GO" id="GO:0042500">
    <property type="term" value="F:aspartic endopeptidase activity, intramembrane cleaving"/>
    <property type="evidence" value="ECO:0007669"/>
    <property type="project" value="InterPro"/>
</dbReference>
<comment type="similarity">
    <text evidence="2">Belongs to the peptidase A22B family.</text>
</comment>
<evidence type="ECO:0000256" key="4">
    <source>
        <dbReference type="ARBA" id="ARBA00022801"/>
    </source>
</evidence>
<dbReference type="PANTHER" id="PTHR12174">
    <property type="entry name" value="SIGNAL PEPTIDE PEPTIDASE"/>
    <property type="match status" value="1"/>
</dbReference>
<dbReference type="SMART" id="SM00730">
    <property type="entry name" value="PSN"/>
    <property type="match status" value="1"/>
</dbReference>
<dbReference type="InterPro" id="IPR006639">
    <property type="entry name" value="Preselin/SPP"/>
</dbReference>
<keyword evidence="7 9" id="KW-0472">Membrane</keyword>
<evidence type="ECO:0000256" key="3">
    <source>
        <dbReference type="ARBA" id="ARBA00022692"/>
    </source>
</evidence>
<accession>A0A0G4KD96</accession>
<dbReference type="GO" id="GO:0006465">
    <property type="term" value="P:signal peptide processing"/>
    <property type="evidence" value="ECO:0007669"/>
    <property type="project" value="TreeGrafter"/>
</dbReference>
<dbReference type="Pfam" id="PF04258">
    <property type="entry name" value="Peptidase_A22B"/>
    <property type="match status" value="1"/>
</dbReference>
<feature type="transmembrane region" description="Helical" evidence="9">
    <location>
        <begin position="351"/>
        <end position="369"/>
    </location>
</feature>
<feature type="transmembrane region" description="Helical" evidence="9">
    <location>
        <begin position="325"/>
        <end position="345"/>
    </location>
</feature>
<keyword evidence="11" id="KW-1185">Reference proteome</keyword>
<gene>
    <name evidence="10" type="ORF">BN1708_000024</name>
</gene>
<dbReference type="GO" id="GO:0098554">
    <property type="term" value="C:cytoplasmic side of endoplasmic reticulum membrane"/>
    <property type="evidence" value="ECO:0007669"/>
    <property type="project" value="TreeGrafter"/>
</dbReference>
<feature type="region of interest" description="Disordered" evidence="8">
    <location>
        <begin position="167"/>
        <end position="202"/>
    </location>
</feature>